<protein>
    <submittedName>
        <fullName evidence="3">Uncharacterized protein</fullName>
    </submittedName>
</protein>
<dbReference type="PANTHER" id="PTHR43581">
    <property type="entry name" value="ATP/GTP PHOSPHATASE"/>
    <property type="match status" value="1"/>
</dbReference>
<name>A0A4R5DIZ9_9BACT</name>
<gene>
    <name evidence="3" type="ORF">E0F88_18790</name>
</gene>
<keyword evidence="4" id="KW-1185">Reference proteome</keyword>
<dbReference type="Gene3D" id="3.40.50.300">
    <property type="entry name" value="P-loop containing nucleotide triphosphate hydrolases"/>
    <property type="match status" value="1"/>
</dbReference>
<dbReference type="AlphaFoldDB" id="A0A4R5DIZ9"/>
<dbReference type="Pfam" id="PF12476">
    <property type="entry name" value="DUF3696"/>
    <property type="match status" value="1"/>
</dbReference>
<dbReference type="InterPro" id="IPR041685">
    <property type="entry name" value="AAA_GajA/Old/RecF-like"/>
</dbReference>
<dbReference type="OrthoDB" id="9792800at2"/>
<accession>A0A4R5DIZ9</accession>
<evidence type="ECO:0000259" key="2">
    <source>
        <dbReference type="Pfam" id="PF13175"/>
    </source>
</evidence>
<proteinExistence type="predicted"/>
<sequence length="311" mass="36016">MDKQSFITKISHNIGFQFGFLLYENDKKTSFYKDIDFPFSNEVLTKIEYFSNALSVIFTTPINKSTIDFSLPSFNNLNYLPSIKGSNERSYRSKDNHILNTLFKQYFEKYQESKIISEETAQNRFYDKWFANFGIKNISLNKNDQLDANSYSVNGLSHVDTGFGMTQIIAIIIRILSIAETGLLSRLRSSYIIILEEPEANLHPRYQSMLADMICEAAETFNIQFIVETHSEYLIRKLQYLTAKKQVKPSDSVIYYFHDPNNVPKGEKQVKKIEILEDGSLSDDFGPGFFDEAANWELELIRLKNAKNRNN</sequence>
<feature type="domain" description="Endonuclease GajA/Old nuclease/RecF-like AAA" evidence="2">
    <location>
        <begin position="96"/>
        <end position="235"/>
    </location>
</feature>
<dbReference type="InterPro" id="IPR027417">
    <property type="entry name" value="P-loop_NTPase"/>
</dbReference>
<reference evidence="3 4" key="1">
    <citation type="submission" date="2019-03" db="EMBL/GenBank/DDBJ databases">
        <title>Dyadobacter AR-3-6 sp. nov., isolated from arctic soil.</title>
        <authorList>
            <person name="Chaudhary D.K."/>
        </authorList>
    </citation>
    <scope>NUCLEOTIDE SEQUENCE [LARGE SCALE GENOMIC DNA]</scope>
    <source>
        <strain evidence="3 4">AR-3-6</strain>
    </source>
</reference>
<dbReference type="SUPFAM" id="SSF52540">
    <property type="entry name" value="P-loop containing nucleoside triphosphate hydrolases"/>
    <property type="match status" value="1"/>
</dbReference>
<dbReference type="Pfam" id="PF13175">
    <property type="entry name" value="AAA_15"/>
    <property type="match status" value="1"/>
</dbReference>
<evidence type="ECO:0000313" key="3">
    <source>
        <dbReference type="EMBL" id="TDE13929.1"/>
    </source>
</evidence>
<feature type="domain" description="DUF3696" evidence="1">
    <location>
        <begin position="248"/>
        <end position="295"/>
    </location>
</feature>
<dbReference type="PANTHER" id="PTHR43581:SF2">
    <property type="entry name" value="EXCINUCLEASE ATPASE SUBUNIT"/>
    <property type="match status" value="1"/>
</dbReference>
<dbReference type="InterPro" id="IPR022532">
    <property type="entry name" value="DUF3696"/>
</dbReference>
<dbReference type="Proteomes" id="UP000294850">
    <property type="component" value="Unassembled WGS sequence"/>
</dbReference>
<organism evidence="3 4">
    <name type="scientific">Dyadobacter psychrotolerans</name>
    <dbReference type="NCBI Taxonomy" id="2541721"/>
    <lineage>
        <taxon>Bacteria</taxon>
        <taxon>Pseudomonadati</taxon>
        <taxon>Bacteroidota</taxon>
        <taxon>Cytophagia</taxon>
        <taxon>Cytophagales</taxon>
        <taxon>Spirosomataceae</taxon>
        <taxon>Dyadobacter</taxon>
    </lineage>
</organism>
<evidence type="ECO:0000313" key="4">
    <source>
        <dbReference type="Proteomes" id="UP000294850"/>
    </source>
</evidence>
<dbReference type="InterPro" id="IPR051396">
    <property type="entry name" value="Bact_Antivir_Def_Nuclease"/>
</dbReference>
<dbReference type="EMBL" id="SMFL01000006">
    <property type="protein sequence ID" value="TDE13929.1"/>
    <property type="molecule type" value="Genomic_DNA"/>
</dbReference>
<evidence type="ECO:0000259" key="1">
    <source>
        <dbReference type="Pfam" id="PF12476"/>
    </source>
</evidence>
<comment type="caution">
    <text evidence="3">The sequence shown here is derived from an EMBL/GenBank/DDBJ whole genome shotgun (WGS) entry which is preliminary data.</text>
</comment>